<evidence type="ECO:0000313" key="2">
    <source>
        <dbReference type="EMBL" id="GBL79790.1"/>
    </source>
</evidence>
<comment type="caution">
    <text evidence="2">The sequence shown here is derived from an EMBL/GenBank/DDBJ whole genome shotgun (WGS) entry which is preliminary data.</text>
</comment>
<gene>
    <name evidence="2" type="ORF">AVEN_28871_1</name>
</gene>
<dbReference type="Proteomes" id="UP000499080">
    <property type="component" value="Unassembled WGS sequence"/>
</dbReference>
<sequence length="96" mass="10516">MGAWCTLNLTSWVKRIPASVLRKFEEGMPIQVSSSSDRGSELGGPSQNSSRVASKRDVDITKLNLSVIHPLQLTSCSKAVDLDVETLDEIVLQKVF</sequence>
<protein>
    <submittedName>
        <fullName evidence="2">Uncharacterized protein</fullName>
    </submittedName>
</protein>
<keyword evidence="3" id="KW-1185">Reference proteome</keyword>
<dbReference type="AlphaFoldDB" id="A0A4Y2AJ78"/>
<reference evidence="2 3" key="1">
    <citation type="journal article" date="2019" name="Sci. Rep.">
        <title>Orb-weaving spider Araneus ventricosus genome elucidates the spidroin gene catalogue.</title>
        <authorList>
            <person name="Kono N."/>
            <person name="Nakamura H."/>
            <person name="Ohtoshi R."/>
            <person name="Moran D.A.P."/>
            <person name="Shinohara A."/>
            <person name="Yoshida Y."/>
            <person name="Fujiwara M."/>
            <person name="Mori M."/>
            <person name="Tomita M."/>
            <person name="Arakawa K."/>
        </authorList>
    </citation>
    <scope>NUCLEOTIDE SEQUENCE [LARGE SCALE GENOMIC DNA]</scope>
</reference>
<feature type="region of interest" description="Disordered" evidence="1">
    <location>
        <begin position="31"/>
        <end position="55"/>
    </location>
</feature>
<dbReference type="EMBL" id="BGPR01000020">
    <property type="protein sequence ID" value="GBL79790.1"/>
    <property type="molecule type" value="Genomic_DNA"/>
</dbReference>
<proteinExistence type="predicted"/>
<organism evidence="2 3">
    <name type="scientific">Araneus ventricosus</name>
    <name type="common">Orbweaver spider</name>
    <name type="synonym">Epeira ventricosa</name>
    <dbReference type="NCBI Taxonomy" id="182803"/>
    <lineage>
        <taxon>Eukaryota</taxon>
        <taxon>Metazoa</taxon>
        <taxon>Ecdysozoa</taxon>
        <taxon>Arthropoda</taxon>
        <taxon>Chelicerata</taxon>
        <taxon>Arachnida</taxon>
        <taxon>Araneae</taxon>
        <taxon>Araneomorphae</taxon>
        <taxon>Entelegynae</taxon>
        <taxon>Araneoidea</taxon>
        <taxon>Araneidae</taxon>
        <taxon>Araneus</taxon>
    </lineage>
</organism>
<evidence type="ECO:0000313" key="3">
    <source>
        <dbReference type="Proteomes" id="UP000499080"/>
    </source>
</evidence>
<evidence type="ECO:0000256" key="1">
    <source>
        <dbReference type="SAM" id="MobiDB-lite"/>
    </source>
</evidence>
<name>A0A4Y2AJ78_ARAVE</name>
<accession>A0A4Y2AJ78</accession>